<dbReference type="Gene3D" id="3.30.1390.30">
    <property type="entry name" value="Penicillin-binding protein 2a, domain 3"/>
    <property type="match status" value="1"/>
</dbReference>
<dbReference type="Pfam" id="PF03717">
    <property type="entry name" value="PBP_dimer"/>
    <property type="match status" value="1"/>
</dbReference>
<feature type="domain" description="Penicillin-binding protein transpeptidase" evidence="4">
    <location>
        <begin position="345"/>
        <end position="657"/>
    </location>
</feature>
<dbReference type="SUPFAM" id="SSF56601">
    <property type="entry name" value="beta-lactamase/transpeptidase-like"/>
    <property type="match status" value="1"/>
</dbReference>
<evidence type="ECO:0000259" key="6">
    <source>
        <dbReference type="Pfam" id="PF05223"/>
    </source>
</evidence>
<dbReference type="InterPro" id="IPR036138">
    <property type="entry name" value="PBP_dimer_sf"/>
</dbReference>
<dbReference type="InterPro" id="IPR032710">
    <property type="entry name" value="NTF2-like_dom_sf"/>
</dbReference>
<dbReference type="Gene3D" id="3.10.450.100">
    <property type="entry name" value="NTF2-like, domain 1"/>
    <property type="match status" value="1"/>
</dbReference>
<dbReference type="InterPro" id="IPR005311">
    <property type="entry name" value="PBP_dimer"/>
</dbReference>
<sequence>MLLTIGSLAAACDKEKKKTPEQQFQAYADAWQAGRYDAMYELLSPDSQKKISKDDFVKKYTSIQQGIEMQNLAVRPEPAASSPAAPAQSNKVELRYRVSMTTFAGDIEYGHHAEMVRDSNADWKVDWNPSLIFPSMRDGDKVAAQVVKAPRGQIFDRNGDGLAVNGKVTVVGLVPDQLGEKAEETKQVVARQLHIAVDDINNKLKAPWVKPGVFVPIATADDRMRITLQGLDGVSFQQKSARTYPLGEAAAHLTGYVQTISAEQLGKLQDKGYNADDKIGKAGLEQIFEDTLRGKDGGKIAVTDDKGAVREILAQRDPIPGQDVKITVDASLQRAIYEQYNGDAGAAAAVQPQTGEILALVSSPAYDPNAFVAGVPAEQWNSWNNDPKLPLLNRFTKLYAPGSIFKTVTAAVGLEAKVTKPDRIRQIQGLHWTKDASWGNYYVTRDRDVPSENLRDAIVYSDNIFLAQEALEMGKDTFTQGALAFGFGEALPIPYPFPVASLANKGIAGDIQLADSAYGQGEVQMSPLHVALAYTPFVNKGDLMKPVLLKDEASGQGTPWKKSVVGADVAETIRQDLIEAVRDPNGFAYGANLPGMTVAGKTGTAELKQKKGEDGKENGWFAAFNADKPQLLLTMMIEDVKGRGGSSYVVAKAKKMMSRFGKQSW</sequence>
<keyword evidence="8" id="KW-1185">Reference proteome</keyword>
<evidence type="ECO:0000256" key="3">
    <source>
        <dbReference type="ARBA" id="ARBA00023136"/>
    </source>
</evidence>
<keyword evidence="3" id="KW-0472">Membrane</keyword>
<evidence type="ECO:0000259" key="5">
    <source>
        <dbReference type="Pfam" id="PF03717"/>
    </source>
</evidence>
<gene>
    <name evidence="7" type="ORF">SD70_15910</name>
</gene>
<comment type="similarity">
    <text evidence="2">Belongs to the transpeptidase family.</text>
</comment>
<evidence type="ECO:0000259" key="4">
    <source>
        <dbReference type="Pfam" id="PF00905"/>
    </source>
</evidence>
<name>A0ABR5AGG6_9BACL</name>
<dbReference type="PANTHER" id="PTHR30627">
    <property type="entry name" value="PEPTIDOGLYCAN D,D-TRANSPEPTIDASE"/>
    <property type="match status" value="1"/>
</dbReference>
<dbReference type="Pfam" id="PF00905">
    <property type="entry name" value="Transpeptidase"/>
    <property type="match status" value="1"/>
</dbReference>
<dbReference type="InterPro" id="IPR012338">
    <property type="entry name" value="Beta-lactam/transpept-like"/>
</dbReference>
<evidence type="ECO:0000256" key="1">
    <source>
        <dbReference type="ARBA" id="ARBA00004370"/>
    </source>
</evidence>
<proteinExistence type="inferred from homology"/>
<dbReference type="Gene3D" id="3.40.710.10">
    <property type="entry name" value="DD-peptidase/beta-lactamase superfamily"/>
    <property type="match status" value="1"/>
</dbReference>
<dbReference type="SUPFAM" id="SSF56519">
    <property type="entry name" value="Penicillin binding protein dimerisation domain"/>
    <property type="match status" value="1"/>
</dbReference>
<dbReference type="InterPro" id="IPR050515">
    <property type="entry name" value="Beta-lactam/transpept"/>
</dbReference>
<reference evidence="7 8" key="1">
    <citation type="submission" date="2014-12" db="EMBL/GenBank/DDBJ databases">
        <title>Draft genome sequence of Paenibacillus kamchatkensis strain B-2647.</title>
        <authorList>
            <person name="Karlyshev A.V."/>
            <person name="Kudryashova E.B."/>
        </authorList>
    </citation>
    <scope>NUCLEOTIDE SEQUENCE [LARGE SCALE GENOMIC DNA]</scope>
    <source>
        <strain evidence="7 8">VKM B-2647</strain>
    </source>
</reference>
<organism evidence="7 8">
    <name type="scientific">Gordoniibacillus kamchatkensis</name>
    <dbReference type="NCBI Taxonomy" id="1590651"/>
    <lineage>
        <taxon>Bacteria</taxon>
        <taxon>Bacillati</taxon>
        <taxon>Bacillota</taxon>
        <taxon>Bacilli</taxon>
        <taxon>Bacillales</taxon>
        <taxon>Paenibacillaceae</taxon>
        <taxon>Gordoniibacillus</taxon>
    </lineage>
</organism>
<dbReference type="InterPro" id="IPR007887">
    <property type="entry name" value="MecA_N"/>
</dbReference>
<evidence type="ECO:0000256" key="2">
    <source>
        <dbReference type="ARBA" id="ARBA00007171"/>
    </source>
</evidence>
<dbReference type="PANTHER" id="PTHR30627:SF25">
    <property type="entry name" value="PENICILLIN-BINDING PROTEIN 3"/>
    <property type="match status" value="1"/>
</dbReference>
<dbReference type="SUPFAM" id="SSF54427">
    <property type="entry name" value="NTF2-like"/>
    <property type="match status" value="1"/>
</dbReference>
<dbReference type="Gene3D" id="3.90.1310.10">
    <property type="entry name" value="Penicillin-binding protein 2a (Domain 2)"/>
    <property type="match status" value="1"/>
</dbReference>
<dbReference type="EMBL" id="JXAK01000026">
    <property type="protein sequence ID" value="KIL40155.1"/>
    <property type="molecule type" value="Genomic_DNA"/>
</dbReference>
<feature type="domain" description="Penicillin-binding protein dimerisation" evidence="5">
    <location>
        <begin position="147"/>
        <end position="310"/>
    </location>
</feature>
<protein>
    <submittedName>
        <fullName evidence="7">MecA protein</fullName>
    </submittedName>
</protein>
<comment type="subcellular location">
    <subcellularLocation>
        <location evidence="1">Membrane</location>
    </subcellularLocation>
</comment>
<comment type="caution">
    <text evidence="7">The sequence shown here is derived from an EMBL/GenBank/DDBJ whole genome shotgun (WGS) entry which is preliminary data.</text>
</comment>
<dbReference type="InterPro" id="IPR001460">
    <property type="entry name" value="PCN-bd_Tpept"/>
</dbReference>
<dbReference type="Pfam" id="PF05223">
    <property type="entry name" value="MecA_N"/>
    <property type="match status" value="1"/>
</dbReference>
<evidence type="ECO:0000313" key="7">
    <source>
        <dbReference type="EMBL" id="KIL40155.1"/>
    </source>
</evidence>
<evidence type="ECO:0000313" key="8">
    <source>
        <dbReference type="Proteomes" id="UP000031967"/>
    </source>
</evidence>
<dbReference type="Proteomes" id="UP000031967">
    <property type="component" value="Unassembled WGS sequence"/>
</dbReference>
<feature type="domain" description="NTF2-like N-terminal transpeptidase" evidence="6">
    <location>
        <begin position="19"/>
        <end position="140"/>
    </location>
</feature>
<accession>A0ABR5AGG6</accession>